<reference evidence="2 3" key="1">
    <citation type="journal article" date="2011" name="Stand. Genomic Sci.">
        <title>Complete genome sequence of the halophilic and highly halotolerant Chromohalobacter salexigens type strain (1H11(T)).</title>
        <authorList>
            <person name="Copeland A."/>
            <person name="O'Connor K."/>
            <person name="Lucas S."/>
            <person name="Lapidus A."/>
            <person name="Berry K.W."/>
            <person name="Detter J.C."/>
            <person name="Del Rio T.G."/>
            <person name="Hammon N."/>
            <person name="Dalin E."/>
            <person name="Tice H."/>
            <person name="Pitluck S."/>
            <person name="Bruce D."/>
            <person name="Goodwin L."/>
            <person name="Han C."/>
            <person name="Tapia R."/>
            <person name="Saunders E."/>
            <person name="Schmutz J."/>
            <person name="Brettin T."/>
            <person name="Larimer F."/>
            <person name="Land M."/>
            <person name="Hauser L."/>
            <person name="Vargas C."/>
            <person name="Nieto J.J."/>
            <person name="Kyrpides N.C."/>
            <person name="Ivanova N."/>
            <person name="Goker M."/>
            <person name="Klenk H.P."/>
            <person name="Csonka L.N."/>
            <person name="Woyke T."/>
        </authorList>
    </citation>
    <scope>NUCLEOTIDE SEQUENCE [LARGE SCALE GENOMIC DNA]</scope>
    <source>
        <strain evidence="3">ATCC BAA-138 / DSM 3043 / CIP 106854 / NCIMB 13768 / 1H11</strain>
    </source>
</reference>
<dbReference type="HOGENOM" id="CLU_1401601_0_0_6"/>
<name>Q1QTF5_CHRI1</name>
<keyword evidence="1" id="KW-0812">Transmembrane</keyword>
<feature type="transmembrane region" description="Helical" evidence="1">
    <location>
        <begin position="59"/>
        <end position="78"/>
    </location>
</feature>
<dbReference type="OrthoDB" id="7069133at2"/>
<dbReference type="GeneID" id="95335599"/>
<dbReference type="AlphaFoldDB" id="Q1QTF5"/>
<feature type="transmembrane region" description="Helical" evidence="1">
    <location>
        <begin position="27"/>
        <end position="47"/>
    </location>
</feature>
<keyword evidence="3" id="KW-1185">Reference proteome</keyword>
<dbReference type="EMBL" id="CP000285">
    <property type="protein sequence ID" value="ABE60253.1"/>
    <property type="molecule type" value="Genomic_DNA"/>
</dbReference>
<protein>
    <submittedName>
        <fullName evidence="2">Uncharacterized protein</fullName>
    </submittedName>
</protein>
<keyword evidence="1" id="KW-1133">Transmembrane helix</keyword>
<feature type="transmembrane region" description="Helical" evidence="1">
    <location>
        <begin position="84"/>
        <end position="102"/>
    </location>
</feature>
<evidence type="ECO:0000313" key="3">
    <source>
        <dbReference type="Proteomes" id="UP000000239"/>
    </source>
</evidence>
<sequence length="213" mass="23530">MHIAYLSPFRQDLGASYSFDLKGYNFVLVRLIASGVSAIAFIGYSIYEALNGDPINTAIILLTGVLFILAILFGPFSLIERKEISALITGLITILSIFNAFMASDATDSDKIDQNIDLFQQALKVKYCPTDIQPNESERAKFHALKDILVKQCGLQNRQNINSLAVDAAKARYLDPISGLADNIHSEFIKDEPVTCLSIAMRMNEICSGKFQL</sequence>
<organism evidence="2 3">
    <name type="scientific">Chromohalobacter israelensis (strain ATCC BAA-138 / DSM 3043 / CIP 106854 / NCIMB 13768 / 1H11)</name>
    <name type="common">Chromohalobacter salexigens</name>
    <dbReference type="NCBI Taxonomy" id="290398"/>
    <lineage>
        <taxon>Bacteria</taxon>
        <taxon>Pseudomonadati</taxon>
        <taxon>Pseudomonadota</taxon>
        <taxon>Gammaproteobacteria</taxon>
        <taxon>Oceanospirillales</taxon>
        <taxon>Halomonadaceae</taxon>
        <taxon>Chromohalobacter</taxon>
    </lineage>
</organism>
<evidence type="ECO:0000313" key="2">
    <source>
        <dbReference type="EMBL" id="ABE60253.1"/>
    </source>
</evidence>
<dbReference type="Proteomes" id="UP000000239">
    <property type="component" value="Chromosome"/>
</dbReference>
<dbReference type="RefSeq" id="WP_011508199.1">
    <property type="nucleotide sequence ID" value="NC_007963.1"/>
</dbReference>
<keyword evidence="1" id="KW-0472">Membrane</keyword>
<accession>Q1QTF5</accession>
<evidence type="ECO:0000256" key="1">
    <source>
        <dbReference type="SAM" id="Phobius"/>
    </source>
</evidence>
<proteinExistence type="predicted"/>
<dbReference type="KEGG" id="csa:Csal_2908"/>
<gene>
    <name evidence="2" type="ordered locus">Csal_2908</name>
</gene>